<keyword evidence="2" id="KW-1185">Reference proteome</keyword>
<evidence type="ECO:0000313" key="2">
    <source>
        <dbReference type="Proteomes" id="UP000253410"/>
    </source>
</evidence>
<dbReference type="AlphaFoldDB" id="A0A365Y180"/>
<dbReference type="EMBL" id="QFFJ01000001">
    <property type="protein sequence ID" value="RBL92376.1"/>
    <property type="molecule type" value="Genomic_DNA"/>
</dbReference>
<dbReference type="Proteomes" id="UP000253410">
    <property type="component" value="Unassembled WGS sequence"/>
</dbReference>
<comment type="caution">
    <text evidence="1">The sequence shown here is derived from an EMBL/GenBank/DDBJ whole genome shotgun (WGS) entry which is preliminary data.</text>
</comment>
<evidence type="ECO:0000313" key="1">
    <source>
        <dbReference type="EMBL" id="RBL92376.1"/>
    </source>
</evidence>
<proteinExistence type="predicted"/>
<dbReference type="RefSeq" id="WP_113614976.1">
    <property type="nucleotide sequence ID" value="NZ_QFFJ01000001.1"/>
</dbReference>
<dbReference type="OrthoDB" id="705691at2"/>
<gene>
    <name evidence="1" type="ORF">DF182_07250</name>
</gene>
<reference evidence="1 2" key="1">
    <citation type="submission" date="2018-05" db="EMBL/GenBank/DDBJ databases">
        <title>Chitinophaga sp. K3CV102501T nov., isolated from isolated from a monsoon evergreen broad-leaved forest soil.</title>
        <authorList>
            <person name="Lv Y."/>
        </authorList>
    </citation>
    <scope>NUCLEOTIDE SEQUENCE [LARGE SCALE GENOMIC DNA]</scope>
    <source>
        <strain evidence="1 2">GDMCC 1.1325</strain>
    </source>
</reference>
<name>A0A365Y180_9BACT</name>
<accession>A0A365Y180</accession>
<protein>
    <submittedName>
        <fullName evidence="1">Uncharacterized protein</fullName>
    </submittedName>
</protein>
<sequence>MKNIETVSPFDIETSKTASGTITVLTAAVELSHSGNLSLDGQSLIGIYVYNSRSYNLVYTFIDADGQVVNSYKEDDGILPRFFTSPAGKGYVSVIPYDPDKELEISIPLFDREHLEKPKGSKPFMGDFKGVVNNAVVFFDLDSLSDKKPDKMLVIGFKEEVLKKKNYVKIPLPAKNKMHISNHEIHLLARDNGQWVHRQVDEKGNEIKTRVISTSQTWFREILQLSFSGTGYLLTNSGGQLEIITLDMDGSVKKELLFDLGDELYNTWRPVQIGDGTCVVRFNTGAGNGWLVLKNGQLLELFYSKGQQGYKNLLTGEIIAMPVDNLILSGLNKTRENAYAVVFYPRTDKSEKNKRLIILNRESSLK</sequence>
<organism evidence="1 2">
    <name type="scientific">Chitinophaga flava</name>
    <dbReference type="NCBI Taxonomy" id="2259036"/>
    <lineage>
        <taxon>Bacteria</taxon>
        <taxon>Pseudomonadati</taxon>
        <taxon>Bacteroidota</taxon>
        <taxon>Chitinophagia</taxon>
        <taxon>Chitinophagales</taxon>
        <taxon>Chitinophagaceae</taxon>
        <taxon>Chitinophaga</taxon>
    </lineage>
</organism>